<evidence type="ECO:0000313" key="3">
    <source>
        <dbReference type="EMBL" id="RQH40871.1"/>
    </source>
</evidence>
<evidence type="ECO:0000313" key="2">
    <source>
        <dbReference type="EMBL" id="RQH13825.1"/>
    </source>
</evidence>
<dbReference type="Pfam" id="PF13737">
    <property type="entry name" value="DDE_Tnp_1_5"/>
    <property type="match status" value="1"/>
</dbReference>
<comment type="caution">
    <text evidence="3">The sequence shown here is derived from an EMBL/GenBank/DDBJ whole genome shotgun (WGS) entry which is preliminary data.</text>
</comment>
<accession>A0A3N6QI46</accession>
<dbReference type="InterPro" id="IPR025668">
    <property type="entry name" value="Tnp_DDE_dom"/>
</dbReference>
<dbReference type="RefSeq" id="WP_124143258.1">
    <property type="nucleotide sequence ID" value="NZ_CAWOKI010000331.1"/>
</dbReference>
<evidence type="ECO:0000259" key="1">
    <source>
        <dbReference type="Pfam" id="PF13737"/>
    </source>
</evidence>
<dbReference type="InterPro" id="IPR053520">
    <property type="entry name" value="Transposase_Tn903"/>
</dbReference>
<dbReference type="Proteomes" id="UP000269154">
    <property type="component" value="Unassembled WGS sequence"/>
</dbReference>
<dbReference type="AlphaFoldDB" id="A0A3N6QI46"/>
<dbReference type="InterPro" id="IPR053172">
    <property type="entry name" value="Tn903_transposase"/>
</dbReference>
<dbReference type="EMBL" id="RCBY01000612">
    <property type="protein sequence ID" value="RQH13825.1"/>
    <property type="molecule type" value="Genomic_DNA"/>
</dbReference>
<name>A0A3N6QI46_9CYAN</name>
<organism evidence="3 6">
    <name type="scientific">Okeania hirsuta</name>
    <dbReference type="NCBI Taxonomy" id="1458930"/>
    <lineage>
        <taxon>Bacteria</taxon>
        <taxon>Bacillati</taxon>
        <taxon>Cyanobacteriota</taxon>
        <taxon>Cyanophyceae</taxon>
        <taxon>Oscillatoriophycideae</taxon>
        <taxon>Oscillatoriales</taxon>
        <taxon>Microcoleaceae</taxon>
        <taxon>Okeania</taxon>
    </lineage>
</organism>
<evidence type="ECO:0000313" key="5">
    <source>
        <dbReference type="EMBL" id="RQH57643.1"/>
    </source>
</evidence>
<dbReference type="EMBL" id="RCBY01000001">
    <property type="protein sequence ID" value="RQH57643.1"/>
    <property type="molecule type" value="Genomic_DNA"/>
</dbReference>
<dbReference type="PANTHER" id="PTHR34631">
    <property type="match status" value="1"/>
</dbReference>
<reference evidence="3 6" key="1">
    <citation type="journal article" date="2018" name="ACS Chem. Biol.">
        <title>Ketoreductase domain dysfunction expands chemodiversity: malyngamide biosynthesis in the cyanobacterium Okeania hirsuta.</title>
        <authorList>
            <person name="Moss N.A."/>
            <person name="Leao T."/>
            <person name="Rankin M."/>
            <person name="McCullough T.M."/>
            <person name="Qu P."/>
            <person name="Korobeynikov A."/>
            <person name="Smith J.L."/>
            <person name="Gerwick L."/>
            <person name="Gerwick W.H."/>
        </authorList>
    </citation>
    <scope>NUCLEOTIDE SEQUENCE [LARGE SCALE GENOMIC DNA]</scope>
    <source>
        <strain evidence="3 6">PAB10Feb10-1</strain>
    </source>
</reference>
<evidence type="ECO:0000313" key="6">
    <source>
        <dbReference type="Proteomes" id="UP000269154"/>
    </source>
</evidence>
<proteinExistence type="predicted"/>
<dbReference type="OrthoDB" id="526244at2"/>
<feature type="domain" description="Transposase DDE" evidence="1">
    <location>
        <begin position="27"/>
        <end position="138"/>
    </location>
</feature>
<evidence type="ECO:0000313" key="4">
    <source>
        <dbReference type="EMBL" id="RQH56566.1"/>
    </source>
</evidence>
<dbReference type="NCBIfam" id="NF033579">
    <property type="entry name" value="transpos_IS5_2"/>
    <property type="match status" value="1"/>
</dbReference>
<gene>
    <name evidence="5" type="ORF">D5R40_00325</name>
    <name evidence="4" type="ORF">D5R40_01420</name>
    <name evidence="3" type="ORF">D5R40_15855</name>
    <name evidence="2" type="ORF">D5R40_34475</name>
</gene>
<dbReference type="PANTHER" id="PTHR34631:SF3">
    <property type="entry name" value="ISSOD12 TRANSPOSASE TNPA_ISSOD12"/>
    <property type="match status" value="1"/>
</dbReference>
<dbReference type="EMBL" id="RCBY01000084">
    <property type="protein sequence ID" value="RQH40871.1"/>
    <property type="molecule type" value="Genomic_DNA"/>
</dbReference>
<protein>
    <submittedName>
        <fullName evidence="3">IS5 family transposase</fullName>
    </submittedName>
</protein>
<sequence length="320" mass="36393">MSKSKSKSNSKSLYRLKNWSEYDASLKQRGSLTFWLTPEAIEQWLNQKKTGRRGASNNYSDTAIELMVTMQSLYSLAGRQTEGFVKSIFQLMDLDLPVPDHSTVSRRLPKLNVKLPVIPTNEAIHMVVDSTGVKVYGEGEWKTRVHGVSKRRTWRKLHLGVSEATGEIISGVVTTNDVSDDQVFSDLLDGVDGEIAQVSGDGAYDKYKCYEKARQRGAKATIPPRKNAVIGQHGNCKCSPHPRDENLRRIRKVGRKKWKRECGYHRRSLSETTMFRLKVLNGCKLRRRKFDNQAVELFIQCSILNVMIQNGKPQSYKVEI</sequence>
<keyword evidence="6" id="KW-1185">Reference proteome</keyword>
<dbReference type="EMBL" id="RCBY01000004">
    <property type="protein sequence ID" value="RQH56566.1"/>
    <property type="molecule type" value="Genomic_DNA"/>
</dbReference>